<reference evidence="1 2" key="1">
    <citation type="submission" date="2019-10" db="EMBL/GenBank/DDBJ databases">
        <title>Genome sequence of Luteimicrobium xylanilyticum HY-24.</title>
        <authorList>
            <person name="Kim D.Y."/>
            <person name="Park H.-Y."/>
        </authorList>
    </citation>
    <scope>NUCLEOTIDE SEQUENCE [LARGE SCALE GENOMIC DNA]</scope>
    <source>
        <strain evidence="1 2">HY-24</strain>
    </source>
</reference>
<dbReference type="RefSeq" id="WP_036952055.1">
    <property type="nucleotide sequence ID" value="NZ_BAABIH010000001.1"/>
</dbReference>
<keyword evidence="2" id="KW-1185">Reference proteome</keyword>
<evidence type="ECO:0000313" key="2">
    <source>
        <dbReference type="Proteomes" id="UP000326702"/>
    </source>
</evidence>
<dbReference type="InterPro" id="IPR007061">
    <property type="entry name" value="MST-like"/>
</dbReference>
<dbReference type="OrthoDB" id="4548523at2"/>
<protein>
    <recommendedName>
        <fullName evidence="3">DinB family protein</fullName>
    </recommendedName>
</protein>
<organism evidence="1 2">
    <name type="scientific">Luteimicrobium xylanilyticum</name>
    <dbReference type="NCBI Taxonomy" id="1133546"/>
    <lineage>
        <taxon>Bacteria</taxon>
        <taxon>Bacillati</taxon>
        <taxon>Actinomycetota</taxon>
        <taxon>Actinomycetes</taxon>
        <taxon>Micrococcales</taxon>
        <taxon>Luteimicrobium</taxon>
    </lineage>
</organism>
<dbReference type="SUPFAM" id="SSF109854">
    <property type="entry name" value="DinB/YfiT-like putative metalloenzymes"/>
    <property type="match status" value="1"/>
</dbReference>
<dbReference type="Proteomes" id="UP000326702">
    <property type="component" value="Chromosome"/>
</dbReference>
<dbReference type="EMBL" id="CP045529">
    <property type="protein sequence ID" value="QFU97593.1"/>
    <property type="molecule type" value="Genomic_DNA"/>
</dbReference>
<dbReference type="InterPro" id="IPR034660">
    <property type="entry name" value="DinB/YfiT-like"/>
</dbReference>
<gene>
    <name evidence="1" type="ORF">KDY119_01092</name>
</gene>
<evidence type="ECO:0000313" key="1">
    <source>
        <dbReference type="EMBL" id="QFU97593.1"/>
    </source>
</evidence>
<dbReference type="Pfam" id="PF04978">
    <property type="entry name" value="MST"/>
    <property type="match status" value="1"/>
</dbReference>
<sequence>MTDANEAAQKATLRHYLDSGHRTLEWKLEGLSERDARRPMTPTGTNLLGLVKHVASTEAEYLGRCFDRPFPEPMPWMDDDAEPNSDMWATADESIDDVLAFYRRVQTHSDATIEALPLDAPGVVPWWGAREVTLHQVLVHVIAETDRHAGHADIVRELLDGAVGLGATNSNLPDRDAAWWGAYVAHLDELAAQAGDSRQVPEADAD</sequence>
<dbReference type="KEGG" id="lxl:KDY119_01092"/>
<dbReference type="Gene3D" id="1.20.120.450">
    <property type="entry name" value="dinb family like domain"/>
    <property type="match status" value="1"/>
</dbReference>
<proteinExistence type="predicted"/>
<dbReference type="AlphaFoldDB" id="A0A5P9Q832"/>
<name>A0A5P9Q832_9MICO</name>
<evidence type="ECO:0008006" key="3">
    <source>
        <dbReference type="Google" id="ProtNLM"/>
    </source>
</evidence>
<accession>A0A5P9Q832</accession>